<reference evidence="1 2" key="1">
    <citation type="submission" date="2020-08" db="EMBL/GenBank/DDBJ databases">
        <title>Genomic Encyclopedia of Type Strains, Phase III (KMG-III): the genomes of soil and plant-associated and newly described type strains.</title>
        <authorList>
            <person name="Whitman W."/>
        </authorList>
    </citation>
    <scope>NUCLEOTIDE SEQUENCE [LARGE SCALE GENOMIC DNA]</scope>
    <source>
        <strain evidence="1 2">CECT 3146</strain>
    </source>
</reference>
<sequence>MEIIMPRSRDQARARYAASEHKGAFQVVDQLHGYALGSHPTRPAAEAAARALDSDPTAAIAAVEHLDAAQTGPAAKERRTLRRYGYAWSLRQDEMLSRHGEFSHHRLKTLASHGHLAVVFTPVGLPFYTTPEQYEQLPIRWVRDGDESFPAADRACLERPRPARDALPKHERGRPCELHGITLWRCLLCGPREDFECGWGDCTANRITAYCERCARANPRRTPRDRKL</sequence>
<keyword evidence="2" id="KW-1185">Reference proteome</keyword>
<name>A0A7W8B4Z6_STRST</name>
<evidence type="ECO:0000313" key="2">
    <source>
        <dbReference type="Proteomes" id="UP000549009"/>
    </source>
</evidence>
<protein>
    <submittedName>
        <fullName evidence="1">Uncharacterized protein</fullName>
    </submittedName>
</protein>
<dbReference type="RefSeq" id="WP_229879698.1">
    <property type="nucleotide sequence ID" value="NZ_BMSQ01000030.1"/>
</dbReference>
<evidence type="ECO:0000313" key="1">
    <source>
        <dbReference type="EMBL" id="MBB5109310.1"/>
    </source>
</evidence>
<dbReference type="EMBL" id="JACHJD010000026">
    <property type="protein sequence ID" value="MBB5109310.1"/>
    <property type="molecule type" value="Genomic_DNA"/>
</dbReference>
<proteinExistence type="predicted"/>
<accession>A0A7W8B4Z6</accession>
<organism evidence="1 2">
    <name type="scientific">Streptomyces spectabilis</name>
    <dbReference type="NCBI Taxonomy" id="68270"/>
    <lineage>
        <taxon>Bacteria</taxon>
        <taxon>Bacillati</taxon>
        <taxon>Actinomycetota</taxon>
        <taxon>Actinomycetes</taxon>
        <taxon>Kitasatosporales</taxon>
        <taxon>Streptomycetaceae</taxon>
        <taxon>Streptomyces</taxon>
    </lineage>
</organism>
<comment type="caution">
    <text evidence="1">The sequence shown here is derived from an EMBL/GenBank/DDBJ whole genome shotgun (WGS) entry which is preliminary data.</text>
</comment>
<dbReference type="AlphaFoldDB" id="A0A7W8B4Z6"/>
<gene>
    <name evidence="1" type="ORF">FHS40_008438</name>
</gene>
<dbReference type="Proteomes" id="UP000549009">
    <property type="component" value="Unassembled WGS sequence"/>
</dbReference>